<dbReference type="EMBL" id="BMAW01034875">
    <property type="protein sequence ID" value="GFU37029.1"/>
    <property type="molecule type" value="Genomic_DNA"/>
</dbReference>
<dbReference type="Proteomes" id="UP000887013">
    <property type="component" value="Unassembled WGS sequence"/>
</dbReference>
<comment type="caution">
    <text evidence="1">The sequence shown here is derived from an EMBL/GenBank/DDBJ whole genome shotgun (WGS) entry which is preliminary data.</text>
</comment>
<reference evidence="1" key="1">
    <citation type="submission" date="2020-08" db="EMBL/GenBank/DDBJ databases">
        <title>Multicomponent nature underlies the extraordinary mechanical properties of spider dragline silk.</title>
        <authorList>
            <person name="Kono N."/>
            <person name="Nakamura H."/>
            <person name="Mori M."/>
            <person name="Yoshida Y."/>
            <person name="Ohtoshi R."/>
            <person name="Malay A.D."/>
            <person name="Moran D.A.P."/>
            <person name="Tomita M."/>
            <person name="Numata K."/>
            <person name="Arakawa K."/>
        </authorList>
    </citation>
    <scope>NUCLEOTIDE SEQUENCE</scope>
</reference>
<organism evidence="1 2">
    <name type="scientific">Nephila pilipes</name>
    <name type="common">Giant wood spider</name>
    <name type="synonym">Nephila maculata</name>
    <dbReference type="NCBI Taxonomy" id="299642"/>
    <lineage>
        <taxon>Eukaryota</taxon>
        <taxon>Metazoa</taxon>
        <taxon>Ecdysozoa</taxon>
        <taxon>Arthropoda</taxon>
        <taxon>Chelicerata</taxon>
        <taxon>Arachnida</taxon>
        <taxon>Araneae</taxon>
        <taxon>Araneomorphae</taxon>
        <taxon>Entelegynae</taxon>
        <taxon>Araneoidea</taxon>
        <taxon>Nephilidae</taxon>
        <taxon>Nephila</taxon>
    </lineage>
</organism>
<dbReference type="AlphaFoldDB" id="A0A8X6QSD7"/>
<evidence type="ECO:0000313" key="2">
    <source>
        <dbReference type="Proteomes" id="UP000887013"/>
    </source>
</evidence>
<name>A0A8X6QSD7_NEPPI</name>
<protein>
    <submittedName>
        <fullName evidence="1">Uncharacterized protein</fullName>
    </submittedName>
</protein>
<gene>
    <name evidence="1" type="ORF">NPIL_591321</name>
</gene>
<proteinExistence type="predicted"/>
<accession>A0A8X6QSD7</accession>
<evidence type="ECO:0000313" key="1">
    <source>
        <dbReference type="EMBL" id="GFU37029.1"/>
    </source>
</evidence>
<keyword evidence="2" id="KW-1185">Reference proteome</keyword>
<sequence>MIGGGARSGFVLVQVSLLRECTRCQNIYEKGSENSKPHLYTEEAKIMTSSTIIICSQEILPDKCLM</sequence>